<feature type="domain" description="HTH araC/xylS-type" evidence="4">
    <location>
        <begin position="200"/>
        <end position="298"/>
    </location>
</feature>
<evidence type="ECO:0000313" key="6">
    <source>
        <dbReference type="Proteomes" id="UP001595904"/>
    </source>
</evidence>
<dbReference type="RefSeq" id="WP_380603285.1">
    <property type="nucleotide sequence ID" value="NZ_JBHSDU010000015.1"/>
</dbReference>
<keyword evidence="6" id="KW-1185">Reference proteome</keyword>
<dbReference type="EMBL" id="JBHSDU010000015">
    <property type="protein sequence ID" value="MFC4313193.1"/>
    <property type="molecule type" value="Genomic_DNA"/>
</dbReference>
<dbReference type="PANTHER" id="PTHR43280">
    <property type="entry name" value="ARAC-FAMILY TRANSCRIPTIONAL REGULATOR"/>
    <property type="match status" value="1"/>
</dbReference>
<dbReference type="InterPro" id="IPR018060">
    <property type="entry name" value="HTH_AraC"/>
</dbReference>
<dbReference type="InterPro" id="IPR009057">
    <property type="entry name" value="Homeodomain-like_sf"/>
</dbReference>
<dbReference type="CDD" id="cd06999">
    <property type="entry name" value="cupin_HpaA-like_N"/>
    <property type="match status" value="1"/>
</dbReference>
<proteinExistence type="predicted"/>
<accession>A0ABV8T2T0</accession>
<sequence length="307" mass="34360">MRFNSTSERSVARRGIPQYSLYGEATHDVDERFLHIESIAERSRLHDWKIRPHAHQDLYHFLLVTRGGGFFYAEGETNSFSHAVLISVPLACVHGFDFKPGTDGWILTASGALIERIAHENAELRPVLSEANAMPLPAEVTTAMVTRFESLMMEFRSNLPGRRTAAEALLIGILVAALRRKLQLLPNKESKTGADSVLASKYRSLIEENFRSTLKVADYAKRLCVSSERLRQACVRSTASSPLALLNARRLLEAKRSLLYTGMSVGLIAEACGFPDPAYFSRFFTQRTGVSPMAYRTKQQRAHARES</sequence>
<dbReference type="InterPro" id="IPR047264">
    <property type="entry name" value="Cupin_HpaA-like_N"/>
</dbReference>
<dbReference type="Pfam" id="PF12833">
    <property type="entry name" value="HTH_18"/>
    <property type="match status" value="1"/>
</dbReference>
<dbReference type="SUPFAM" id="SSF51215">
    <property type="entry name" value="Regulatory protein AraC"/>
    <property type="match status" value="1"/>
</dbReference>
<keyword evidence="2" id="KW-0238">DNA-binding</keyword>
<dbReference type="Gene3D" id="1.10.10.60">
    <property type="entry name" value="Homeodomain-like"/>
    <property type="match status" value="1"/>
</dbReference>
<reference evidence="6" key="1">
    <citation type="journal article" date="2019" name="Int. J. Syst. Evol. Microbiol.">
        <title>The Global Catalogue of Microorganisms (GCM) 10K type strain sequencing project: providing services to taxonomists for standard genome sequencing and annotation.</title>
        <authorList>
            <consortium name="The Broad Institute Genomics Platform"/>
            <consortium name="The Broad Institute Genome Sequencing Center for Infectious Disease"/>
            <person name="Wu L."/>
            <person name="Ma J."/>
        </authorList>
    </citation>
    <scope>NUCLEOTIDE SEQUENCE [LARGE SCALE GENOMIC DNA]</scope>
    <source>
        <strain evidence="6">CGMCC 1.10759</strain>
    </source>
</reference>
<dbReference type="SUPFAM" id="SSF46689">
    <property type="entry name" value="Homeodomain-like"/>
    <property type="match status" value="1"/>
</dbReference>
<dbReference type="PROSITE" id="PS01124">
    <property type="entry name" value="HTH_ARAC_FAMILY_2"/>
    <property type="match status" value="1"/>
</dbReference>
<comment type="caution">
    <text evidence="5">The sequence shown here is derived from an EMBL/GenBank/DDBJ whole genome shotgun (WGS) entry which is preliminary data.</text>
</comment>
<evidence type="ECO:0000313" key="5">
    <source>
        <dbReference type="EMBL" id="MFC4313193.1"/>
    </source>
</evidence>
<evidence type="ECO:0000256" key="3">
    <source>
        <dbReference type="ARBA" id="ARBA00023163"/>
    </source>
</evidence>
<organism evidence="5 6">
    <name type="scientific">Steroidobacter flavus</name>
    <dbReference type="NCBI Taxonomy" id="1842136"/>
    <lineage>
        <taxon>Bacteria</taxon>
        <taxon>Pseudomonadati</taxon>
        <taxon>Pseudomonadota</taxon>
        <taxon>Gammaproteobacteria</taxon>
        <taxon>Steroidobacterales</taxon>
        <taxon>Steroidobacteraceae</taxon>
        <taxon>Steroidobacter</taxon>
    </lineage>
</organism>
<dbReference type="InterPro" id="IPR037923">
    <property type="entry name" value="HTH-like"/>
</dbReference>
<keyword evidence="1" id="KW-0805">Transcription regulation</keyword>
<dbReference type="PANTHER" id="PTHR43280:SF32">
    <property type="entry name" value="TRANSCRIPTIONAL REGULATORY PROTEIN"/>
    <property type="match status" value="1"/>
</dbReference>
<name>A0ABV8T2T0_9GAMM</name>
<dbReference type="Proteomes" id="UP001595904">
    <property type="component" value="Unassembled WGS sequence"/>
</dbReference>
<dbReference type="SMART" id="SM00342">
    <property type="entry name" value="HTH_ARAC"/>
    <property type="match status" value="1"/>
</dbReference>
<protein>
    <submittedName>
        <fullName evidence="5">Helix-turn-helix domain-containing protein</fullName>
    </submittedName>
</protein>
<keyword evidence="3" id="KW-0804">Transcription</keyword>
<evidence type="ECO:0000256" key="2">
    <source>
        <dbReference type="ARBA" id="ARBA00023125"/>
    </source>
</evidence>
<gene>
    <name evidence="5" type="ORF">ACFPN2_29210</name>
</gene>
<evidence type="ECO:0000256" key="1">
    <source>
        <dbReference type="ARBA" id="ARBA00023015"/>
    </source>
</evidence>
<evidence type="ECO:0000259" key="4">
    <source>
        <dbReference type="PROSITE" id="PS01124"/>
    </source>
</evidence>